<evidence type="ECO:0000313" key="15">
    <source>
        <dbReference type="Proteomes" id="UP000280455"/>
    </source>
</evidence>
<evidence type="ECO:0000256" key="12">
    <source>
        <dbReference type="SAM" id="Phobius"/>
    </source>
</evidence>
<name>A0AAD0ZHG1_9PSED</name>
<keyword evidence="5" id="KW-0479">Metal-binding</keyword>
<evidence type="ECO:0000256" key="10">
    <source>
        <dbReference type="ARBA" id="ARBA00023136"/>
    </source>
</evidence>
<evidence type="ECO:0000256" key="2">
    <source>
        <dbReference type="ARBA" id="ARBA00022475"/>
    </source>
</evidence>
<feature type="region of interest" description="Disordered" evidence="11">
    <location>
        <begin position="630"/>
        <end position="650"/>
    </location>
</feature>
<keyword evidence="14" id="KW-0346">Stress response</keyword>
<sequence>MNFFEHQARAKRRTGTLVLLMILAVLCLVTVTSLALNLLWLQFLKEMKQSPSFDWQLTAMIAAVVFLVVIGSSMGKHSELKAGGKVVAKRLGGRLINLHPDGLEEQRLLNVVEEMALASGTPVPQVYVLPDAGINAFAAGFTPQEAVIGVTRGAIMVFNREELQAVIAHEFSHIYNGDMRLNTRLVAIVHGILVIGLTGEAMANGVNQAGRLAQNRVGGLAMWSGLALILLGSVGTFFGNMIKGAISREREFLADASAVQFTRNPAGLVGALKKIGGYAASSKLDSAFSSEYSHLYFSEGATLSVYGQSATHPPLSARIRRLEPGWDGRLPTVEAVELPAEPTRAGLDSSGEFSRQSQATSALVFDLNAIKQSIASIGSPNAQHLLAAQAALVSLDPALQRSAHSTTGAQALVYGLLLSANDSIRRRQLAQLEANSPTEVFGCLQALQKQLAALDPNLRLPLLDLSIPALQQLDKKACKPFMDNLRQLIDADDQVELLEWTLLRIVQRNVEGLPAPEYKWGLFQRSEELAVLLGALASAGQKTTQQAQLALAHAWTGLPFAQPQPAEVDLEHLDAALVRLRQLMPEERPTLLQAMARCVCYDGQVTVAEAELMRAVADVLDCPMPPLLSSADAEPASSPASASAPQTATL</sequence>
<evidence type="ECO:0000256" key="8">
    <source>
        <dbReference type="ARBA" id="ARBA00022989"/>
    </source>
</evidence>
<feature type="domain" description="Peptidase M48" evidence="13">
    <location>
        <begin position="104"/>
        <end position="323"/>
    </location>
</feature>
<evidence type="ECO:0000256" key="9">
    <source>
        <dbReference type="ARBA" id="ARBA00023049"/>
    </source>
</evidence>
<evidence type="ECO:0000256" key="7">
    <source>
        <dbReference type="ARBA" id="ARBA00022833"/>
    </source>
</evidence>
<dbReference type="PANTHER" id="PTHR43221:SF2">
    <property type="entry name" value="PROTEASE HTPX HOMOLOG"/>
    <property type="match status" value="1"/>
</dbReference>
<keyword evidence="9" id="KW-0482">Metalloprotease</keyword>
<reference evidence="14 15" key="1">
    <citation type="submission" date="2018-03" db="EMBL/GenBank/DDBJ databases">
        <title>Diversity of phytobeneficial traits revealed by whole-genome analysis of worldwide-isolated phenazine-producing Pseudomonas spp.</title>
        <authorList>
            <person name="Biessy A."/>
            <person name="Novinscak A."/>
            <person name="Blom J."/>
            <person name="Leger G."/>
            <person name="Thomashow L.S."/>
            <person name="Cazorla F.M."/>
            <person name="Josic D."/>
            <person name="Filion M."/>
        </authorList>
    </citation>
    <scope>NUCLEOTIDE SEQUENCE [LARGE SCALE GENOMIC DNA]</scope>
    <source>
        <strain evidence="14 15">ChPhzS24</strain>
    </source>
</reference>
<dbReference type="InterPro" id="IPR029024">
    <property type="entry name" value="TerB-like"/>
</dbReference>
<dbReference type="Pfam" id="PF01435">
    <property type="entry name" value="Peptidase_M48"/>
    <property type="match status" value="1"/>
</dbReference>
<feature type="transmembrane region" description="Helical" evidence="12">
    <location>
        <begin position="17"/>
        <end position="43"/>
    </location>
</feature>
<organism evidence="14 15">
    <name type="scientific">Pseudomonas chlororaphis subsp. aureofaciens</name>
    <dbReference type="NCBI Taxonomy" id="587851"/>
    <lineage>
        <taxon>Bacteria</taxon>
        <taxon>Pseudomonadati</taxon>
        <taxon>Pseudomonadota</taxon>
        <taxon>Gammaproteobacteria</taxon>
        <taxon>Pseudomonadales</taxon>
        <taxon>Pseudomonadaceae</taxon>
        <taxon>Pseudomonas</taxon>
    </lineage>
</organism>
<evidence type="ECO:0000256" key="6">
    <source>
        <dbReference type="ARBA" id="ARBA00022801"/>
    </source>
</evidence>
<feature type="transmembrane region" description="Helical" evidence="12">
    <location>
        <begin position="223"/>
        <end position="242"/>
    </location>
</feature>
<gene>
    <name evidence="14" type="ORF">C4K07_2388</name>
</gene>
<dbReference type="AlphaFoldDB" id="A0AAD0ZHG1"/>
<dbReference type="GO" id="GO:0004222">
    <property type="term" value="F:metalloendopeptidase activity"/>
    <property type="evidence" value="ECO:0007669"/>
    <property type="project" value="InterPro"/>
</dbReference>
<dbReference type="CDD" id="cd07340">
    <property type="entry name" value="M48B_Htpx_like"/>
    <property type="match status" value="1"/>
</dbReference>
<evidence type="ECO:0000313" key="14">
    <source>
        <dbReference type="EMBL" id="AZE29173.1"/>
    </source>
</evidence>
<evidence type="ECO:0000256" key="3">
    <source>
        <dbReference type="ARBA" id="ARBA00022670"/>
    </source>
</evidence>
<keyword evidence="2" id="KW-1003">Cell membrane</keyword>
<keyword evidence="8 12" id="KW-1133">Transmembrane helix</keyword>
<accession>A0AAD0ZHG1</accession>
<evidence type="ECO:0000256" key="4">
    <source>
        <dbReference type="ARBA" id="ARBA00022692"/>
    </source>
</evidence>
<dbReference type="CDD" id="cd07177">
    <property type="entry name" value="terB_like"/>
    <property type="match status" value="1"/>
</dbReference>
<proteinExistence type="predicted"/>
<protein>
    <submittedName>
        <fullName evidence="14">Heat shock protein HtpX</fullName>
    </submittedName>
</protein>
<dbReference type="InterPro" id="IPR050083">
    <property type="entry name" value="HtpX_protease"/>
</dbReference>
<dbReference type="Gene3D" id="3.30.2010.10">
    <property type="entry name" value="Metalloproteases ('zincins'), catalytic domain"/>
    <property type="match status" value="1"/>
</dbReference>
<keyword evidence="3" id="KW-0645">Protease</keyword>
<dbReference type="EMBL" id="CP027750">
    <property type="protein sequence ID" value="AZE29173.1"/>
    <property type="molecule type" value="Genomic_DNA"/>
</dbReference>
<feature type="transmembrane region" description="Helical" evidence="12">
    <location>
        <begin position="55"/>
        <end position="75"/>
    </location>
</feature>
<dbReference type="SUPFAM" id="SSF158682">
    <property type="entry name" value="TerB-like"/>
    <property type="match status" value="1"/>
</dbReference>
<comment type="cofactor">
    <cofactor evidence="1">
        <name>Zn(2+)</name>
        <dbReference type="ChEBI" id="CHEBI:29105"/>
    </cofactor>
</comment>
<dbReference type="PANTHER" id="PTHR43221">
    <property type="entry name" value="PROTEASE HTPX"/>
    <property type="match status" value="1"/>
</dbReference>
<dbReference type="GO" id="GO:0046872">
    <property type="term" value="F:metal ion binding"/>
    <property type="evidence" value="ECO:0007669"/>
    <property type="project" value="UniProtKB-KW"/>
</dbReference>
<dbReference type="RefSeq" id="WP_124301369.1">
    <property type="nucleotide sequence ID" value="NZ_CP027750.1"/>
</dbReference>
<dbReference type="Proteomes" id="UP000280455">
    <property type="component" value="Chromosome"/>
</dbReference>
<keyword evidence="10 12" id="KW-0472">Membrane</keyword>
<dbReference type="GO" id="GO:0006508">
    <property type="term" value="P:proteolysis"/>
    <property type="evidence" value="ECO:0007669"/>
    <property type="project" value="UniProtKB-KW"/>
</dbReference>
<evidence type="ECO:0000256" key="11">
    <source>
        <dbReference type="SAM" id="MobiDB-lite"/>
    </source>
</evidence>
<dbReference type="InterPro" id="IPR001915">
    <property type="entry name" value="Peptidase_M48"/>
</dbReference>
<keyword evidence="7" id="KW-0862">Zinc</keyword>
<evidence type="ECO:0000259" key="13">
    <source>
        <dbReference type="Pfam" id="PF01435"/>
    </source>
</evidence>
<keyword evidence="6" id="KW-0378">Hydrolase</keyword>
<evidence type="ECO:0000256" key="1">
    <source>
        <dbReference type="ARBA" id="ARBA00001947"/>
    </source>
</evidence>
<evidence type="ECO:0000256" key="5">
    <source>
        <dbReference type="ARBA" id="ARBA00022723"/>
    </source>
</evidence>
<keyword evidence="4 12" id="KW-0812">Transmembrane</keyword>